<dbReference type="AlphaFoldDB" id="A0A1X7JZ08"/>
<dbReference type="PANTHER" id="PTHR34978:SF3">
    <property type="entry name" value="SLR0241 PROTEIN"/>
    <property type="match status" value="1"/>
</dbReference>
<dbReference type="CDD" id="cd07341">
    <property type="entry name" value="M56_BlaR1_MecR1_like"/>
    <property type="match status" value="1"/>
</dbReference>
<dbReference type="OrthoDB" id="15218at2"/>
<name>A0A1X7JZ08_9BACT</name>
<reference evidence="4" key="1">
    <citation type="submission" date="2017-04" db="EMBL/GenBank/DDBJ databases">
        <authorList>
            <person name="Varghese N."/>
            <person name="Submissions S."/>
        </authorList>
    </citation>
    <scope>NUCLEOTIDE SEQUENCE [LARGE SCALE GENOMIC DNA]</scope>
    <source>
        <strain evidence="4">DSM 4125</strain>
    </source>
</reference>
<proteinExistence type="predicted"/>
<evidence type="ECO:0000313" key="4">
    <source>
        <dbReference type="Proteomes" id="UP000193804"/>
    </source>
</evidence>
<keyword evidence="1" id="KW-1133">Transmembrane helix</keyword>
<accession>A0A1X7JZ08</accession>
<keyword evidence="1" id="KW-0472">Membrane</keyword>
<feature type="transmembrane region" description="Helical" evidence="1">
    <location>
        <begin position="231"/>
        <end position="253"/>
    </location>
</feature>
<feature type="transmembrane region" description="Helical" evidence="1">
    <location>
        <begin position="190"/>
        <end position="211"/>
    </location>
</feature>
<evidence type="ECO:0000256" key="1">
    <source>
        <dbReference type="SAM" id="Phobius"/>
    </source>
</evidence>
<dbReference type="Proteomes" id="UP000193804">
    <property type="component" value="Unassembled WGS sequence"/>
</dbReference>
<dbReference type="InterPro" id="IPR008756">
    <property type="entry name" value="Peptidase_M56"/>
</dbReference>
<evidence type="ECO:0000313" key="3">
    <source>
        <dbReference type="EMBL" id="SMG33824.1"/>
    </source>
</evidence>
<feature type="domain" description="Peptidase M56" evidence="2">
    <location>
        <begin position="70"/>
        <end position="312"/>
    </location>
</feature>
<organism evidence="3 4">
    <name type="scientific">Marivirga sericea</name>
    <dbReference type="NCBI Taxonomy" id="1028"/>
    <lineage>
        <taxon>Bacteria</taxon>
        <taxon>Pseudomonadati</taxon>
        <taxon>Bacteroidota</taxon>
        <taxon>Cytophagia</taxon>
        <taxon>Cytophagales</taxon>
        <taxon>Marivirgaceae</taxon>
        <taxon>Marivirga</taxon>
    </lineage>
</organism>
<dbReference type="Gene3D" id="3.30.2010.10">
    <property type="entry name" value="Metalloproteases ('zincins'), catalytic domain"/>
    <property type="match status" value="1"/>
</dbReference>
<dbReference type="RefSeq" id="WP_085517084.1">
    <property type="nucleotide sequence ID" value="NZ_FXAW01000004.1"/>
</dbReference>
<dbReference type="InterPro" id="IPR052173">
    <property type="entry name" value="Beta-lactam_resp_regulator"/>
</dbReference>
<feature type="transmembrane region" description="Helical" evidence="1">
    <location>
        <begin position="12"/>
        <end position="31"/>
    </location>
</feature>
<feature type="transmembrane region" description="Helical" evidence="1">
    <location>
        <begin position="124"/>
        <end position="146"/>
    </location>
</feature>
<protein>
    <submittedName>
        <fullName evidence="3">BlaR1 peptidase M56</fullName>
    </submittedName>
</protein>
<keyword evidence="4" id="KW-1185">Reference proteome</keyword>
<feature type="transmembrane region" description="Helical" evidence="1">
    <location>
        <begin position="51"/>
        <end position="68"/>
    </location>
</feature>
<evidence type="ECO:0000259" key="2">
    <source>
        <dbReference type="Pfam" id="PF05569"/>
    </source>
</evidence>
<sequence length="716" mass="82908">MMNVLQSSIIQVFGIWVAVSFLSGLLIFLILKVFDTIFSNQSSADKYQKSIAAVLFFFFLNMVGTFYVQEYALQEERQKVNIEELVKTADDFSAEASVLETNHDLFFSGPEGSESFNSGSLLKYLGVFWMIGALVFTIKMMGGYFYTRSLIISSQQTIPENWSHFIIEELEKLEIKCNVKVFESHRIYTAFTFGFLKPMIVLPIGFFTSIPTEQIEAVLLHELYHIKHKDYLVNIMTMSFEIIFFYHPVMWWLSKNIRRERENRCDDQVTQLADKKVYAHALLNMESYRQSMSYAIPFSNKPSNLKMRIMRIFEQKPEKNIGLKPFLSLLVIVVFLMSFTFYKLEDPKPLSKSLEKKELKENEKDTQNLKKPNEDVLFKSENSRLGVVLEMTQNTLIAKTDNTNVKLYLDEERQSLNERLPFGENKMATMFEINEGASYHFFTRKYFDTHDREQWTKENEYRNTYVFDYATEFFTFKPAKNFDSKPDQIDKATIDVLTKDDTRRSKIIAKTEQKVADLSEIDIPKPDKLVFKDQKRQAQDTSSLELLKNLLQKFEAKGNSDVKVKIDGKLLEKNISIENALGVRQIDNIKIVMPSKNAKPAEIDIITNEIVGAQVGEVLKESESIVIDIRYETNEGDFSGQMEMNFEKEDVLDVLNFTNESILFVIAGEVKELGYRPKDIEPNSIDHIVVLKDKKAIGKYGDIAKNGVIEIYLKQE</sequence>
<dbReference type="PANTHER" id="PTHR34978">
    <property type="entry name" value="POSSIBLE SENSOR-TRANSDUCER PROTEIN BLAR"/>
    <property type="match status" value="1"/>
</dbReference>
<dbReference type="STRING" id="1028.SAMN05661096_02169"/>
<gene>
    <name evidence="3" type="ORF">SAMN05661096_02169</name>
</gene>
<feature type="transmembrane region" description="Helical" evidence="1">
    <location>
        <begin position="321"/>
        <end position="342"/>
    </location>
</feature>
<dbReference type="EMBL" id="FXAW01000004">
    <property type="protein sequence ID" value="SMG33824.1"/>
    <property type="molecule type" value="Genomic_DNA"/>
</dbReference>
<keyword evidence="1" id="KW-0812">Transmembrane</keyword>
<dbReference type="Pfam" id="PF05569">
    <property type="entry name" value="Peptidase_M56"/>
    <property type="match status" value="1"/>
</dbReference>